<keyword evidence="8" id="KW-1185">Reference proteome</keyword>
<comment type="cofactor">
    <cofactor evidence="1">
        <name>Mg(2+)</name>
        <dbReference type="ChEBI" id="CHEBI:18420"/>
    </cofactor>
</comment>
<gene>
    <name evidence="7" type="ORF">GCM10018781_48440</name>
</gene>
<dbReference type="SUPFAM" id="SSF55811">
    <property type="entry name" value="Nudix"/>
    <property type="match status" value="1"/>
</dbReference>
<dbReference type="Proteomes" id="UP000617734">
    <property type="component" value="Unassembled WGS sequence"/>
</dbReference>
<evidence type="ECO:0000256" key="4">
    <source>
        <dbReference type="ARBA" id="ARBA00022842"/>
    </source>
</evidence>
<dbReference type="RefSeq" id="WP_190213001.1">
    <property type="nucleotide sequence ID" value="NZ_BNBO01000030.1"/>
</dbReference>
<evidence type="ECO:0000256" key="2">
    <source>
        <dbReference type="ARBA" id="ARBA00005582"/>
    </source>
</evidence>
<reference evidence="7" key="2">
    <citation type="submission" date="2020-09" db="EMBL/GenBank/DDBJ databases">
        <authorList>
            <person name="Sun Q."/>
            <person name="Ohkuma M."/>
        </authorList>
    </citation>
    <scope>NUCLEOTIDE SEQUENCE</scope>
    <source>
        <strain evidence="7">JCM 4646</strain>
    </source>
</reference>
<dbReference type="PANTHER" id="PTHR43046:SF12">
    <property type="entry name" value="GDP-MANNOSE MANNOSYL HYDROLASE"/>
    <property type="match status" value="1"/>
</dbReference>
<evidence type="ECO:0000259" key="6">
    <source>
        <dbReference type="PROSITE" id="PS51462"/>
    </source>
</evidence>
<dbReference type="InterPro" id="IPR020476">
    <property type="entry name" value="Nudix_hydrolase"/>
</dbReference>
<dbReference type="GO" id="GO:0016787">
    <property type="term" value="F:hydrolase activity"/>
    <property type="evidence" value="ECO:0007669"/>
    <property type="project" value="UniProtKB-KW"/>
</dbReference>
<comment type="caution">
    <text evidence="7">The sequence shown here is derived from an EMBL/GenBank/DDBJ whole genome shotgun (WGS) entry which is preliminary data.</text>
</comment>
<dbReference type="GeneID" id="95355214"/>
<evidence type="ECO:0000256" key="5">
    <source>
        <dbReference type="RuleBase" id="RU003476"/>
    </source>
</evidence>
<dbReference type="CDD" id="cd04685">
    <property type="entry name" value="NUDIX_Hydrolase"/>
    <property type="match status" value="1"/>
</dbReference>
<protein>
    <submittedName>
        <fullName evidence="7">DNA mismatch repair protein MutT</fullName>
    </submittedName>
</protein>
<dbReference type="InterPro" id="IPR000086">
    <property type="entry name" value="NUDIX_hydrolase_dom"/>
</dbReference>
<reference evidence="7" key="1">
    <citation type="journal article" date="2014" name="Int. J. Syst. Evol. Microbiol.">
        <title>Complete genome sequence of Corynebacterium casei LMG S-19264T (=DSM 44701T), isolated from a smear-ripened cheese.</title>
        <authorList>
            <consortium name="US DOE Joint Genome Institute (JGI-PGF)"/>
            <person name="Walter F."/>
            <person name="Albersmeier A."/>
            <person name="Kalinowski J."/>
            <person name="Ruckert C."/>
        </authorList>
    </citation>
    <scope>NUCLEOTIDE SEQUENCE</scope>
    <source>
        <strain evidence="7">JCM 4646</strain>
    </source>
</reference>
<dbReference type="Pfam" id="PF00293">
    <property type="entry name" value="NUDIX"/>
    <property type="match status" value="1"/>
</dbReference>
<proteinExistence type="inferred from homology"/>
<evidence type="ECO:0000256" key="3">
    <source>
        <dbReference type="ARBA" id="ARBA00022801"/>
    </source>
</evidence>
<feature type="domain" description="Nudix hydrolase" evidence="6">
    <location>
        <begin position="4"/>
        <end position="145"/>
    </location>
</feature>
<dbReference type="EMBL" id="BNBO01000030">
    <property type="protein sequence ID" value="GHH76708.1"/>
    <property type="molecule type" value="Genomic_DNA"/>
</dbReference>
<evidence type="ECO:0000256" key="1">
    <source>
        <dbReference type="ARBA" id="ARBA00001946"/>
    </source>
</evidence>
<keyword evidence="4" id="KW-0460">Magnesium</keyword>
<dbReference type="Gene3D" id="3.90.79.10">
    <property type="entry name" value="Nucleoside Triphosphate Pyrophosphohydrolase"/>
    <property type="match status" value="1"/>
</dbReference>
<evidence type="ECO:0000313" key="8">
    <source>
        <dbReference type="Proteomes" id="UP000617734"/>
    </source>
</evidence>
<dbReference type="InterPro" id="IPR020084">
    <property type="entry name" value="NUDIX_hydrolase_CS"/>
</dbReference>
<evidence type="ECO:0000313" key="7">
    <source>
        <dbReference type="EMBL" id="GHH76708.1"/>
    </source>
</evidence>
<name>A0A919KXW8_9ACTN</name>
<comment type="similarity">
    <text evidence="2 5">Belongs to the Nudix hydrolase family.</text>
</comment>
<dbReference type="AlphaFoldDB" id="A0A919KXW8"/>
<organism evidence="7 8">
    <name type="scientific">Kitasatospora indigofera</name>
    <dbReference type="NCBI Taxonomy" id="67307"/>
    <lineage>
        <taxon>Bacteria</taxon>
        <taxon>Bacillati</taxon>
        <taxon>Actinomycetota</taxon>
        <taxon>Actinomycetes</taxon>
        <taxon>Kitasatosporales</taxon>
        <taxon>Streptomycetaceae</taxon>
        <taxon>Kitasatospora</taxon>
    </lineage>
</organism>
<keyword evidence="3 5" id="KW-0378">Hydrolase</keyword>
<accession>A0A919KXW8</accession>
<dbReference type="PRINTS" id="PR00502">
    <property type="entry name" value="NUDIXFAMILY"/>
</dbReference>
<dbReference type="PROSITE" id="PS00893">
    <property type="entry name" value="NUDIX_BOX"/>
    <property type="match status" value="1"/>
</dbReference>
<dbReference type="PROSITE" id="PS51462">
    <property type="entry name" value="NUDIX"/>
    <property type="match status" value="1"/>
</dbReference>
<sequence length="157" mass="17263">MATQRRRAARVLLLDDQDRVLLFRGFDPAVPGVTWWVTPGGGLEPGEGPREAALRELAEETGMRDVALGPLVAHGTVAFSFRGERFEQDQCFFLARTSCTTVDSSGSGEEEHALLLESRWWTVTELRDTTETVYPVGLAGLLERLLADGPPVVPVRL</sequence>
<dbReference type="InterPro" id="IPR015797">
    <property type="entry name" value="NUDIX_hydrolase-like_dom_sf"/>
</dbReference>
<dbReference type="PANTHER" id="PTHR43046">
    <property type="entry name" value="GDP-MANNOSE MANNOSYL HYDROLASE"/>
    <property type="match status" value="1"/>
</dbReference>